<evidence type="ECO:0000313" key="1">
    <source>
        <dbReference type="EMBL" id="EGF55558.1"/>
    </source>
</evidence>
<dbReference type="HOGENOM" id="CLU_1150056_0_0_10"/>
<protein>
    <submittedName>
        <fullName evidence="1">Uncharacterized protein</fullName>
    </submittedName>
</protein>
<name>F3PV47_9BACE</name>
<dbReference type="EMBL" id="AFBN01000058">
    <property type="protein sequence ID" value="EGF55558.1"/>
    <property type="molecule type" value="Genomic_DNA"/>
</dbReference>
<proteinExistence type="predicted"/>
<dbReference type="Proteomes" id="UP000003416">
    <property type="component" value="Unassembled WGS sequence"/>
</dbReference>
<keyword evidence="2" id="KW-1185">Reference proteome</keyword>
<organism evidence="1 2">
    <name type="scientific">Bacteroides fluxus YIT 12057</name>
    <dbReference type="NCBI Taxonomy" id="763034"/>
    <lineage>
        <taxon>Bacteria</taxon>
        <taxon>Pseudomonadati</taxon>
        <taxon>Bacteroidota</taxon>
        <taxon>Bacteroidia</taxon>
        <taxon>Bacteroidales</taxon>
        <taxon>Bacteroidaceae</taxon>
        <taxon>Bacteroides</taxon>
    </lineage>
</organism>
<dbReference type="AlphaFoldDB" id="F3PV47"/>
<reference evidence="1 2" key="1">
    <citation type="submission" date="2011-02" db="EMBL/GenBank/DDBJ databases">
        <authorList>
            <person name="Weinstock G."/>
            <person name="Sodergren E."/>
            <person name="Clifton S."/>
            <person name="Fulton L."/>
            <person name="Fulton B."/>
            <person name="Courtney L."/>
            <person name="Fronick C."/>
            <person name="Harrison M."/>
            <person name="Strong C."/>
            <person name="Farmer C."/>
            <person name="Delahaunty K."/>
            <person name="Markovic C."/>
            <person name="Hall O."/>
            <person name="Minx P."/>
            <person name="Tomlinson C."/>
            <person name="Mitreva M."/>
            <person name="Hou S."/>
            <person name="Chen J."/>
            <person name="Wollam A."/>
            <person name="Pepin K.H."/>
            <person name="Johnson M."/>
            <person name="Bhonagiri V."/>
            <person name="Zhang X."/>
            <person name="Suruliraj S."/>
            <person name="Warren W."/>
            <person name="Chinwalla A."/>
            <person name="Mardis E.R."/>
            <person name="Wilson R.K."/>
        </authorList>
    </citation>
    <scope>NUCLEOTIDE SEQUENCE [LARGE SCALE GENOMIC DNA]</scope>
    <source>
        <strain evidence="1 2">YIT 12057</strain>
    </source>
</reference>
<dbReference type="STRING" id="763034.HMPREF9446_02621"/>
<sequence length="241" mass="25138">MRRNDDPVAAVVCTVREKRFGADGETYIIHRRRDIAGFRSIYFACYRRRQGKGGIGVGKLYFECLQRNAARAITPHQQVGGTVGIFGTLVVAGREFGFQGGRDVCAGYAVRFRAVWEVGEIFYIRGFVVVIEGRFAFAVGVVEAPCAAVVFIRYIVGQHIATTVQHGDADAVAALESGDGAVVGGTGGGVVAVDAVVAAGIAAGGGGGEVACADFYTEGGRRSVVTVTARQGIVLGAAGSK</sequence>
<evidence type="ECO:0000313" key="2">
    <source>
        <dbReference type="Proteomes" id="UP000003416"/>
    </source>
</evidence>
<comment type="caution">
    <text evidence="1">The sequence shown here is derived from an EMBL/GenBank/DDBJ whole genome shotgun (WGS) entry which is preliminary data.</text>
</comment>
<accession>F3PV47</accession>
<gene>
    <name evidence="1" type="ORF">HMPREF9446_02621</name>
</gene>